<dbReference type="AlphaFoldDB" id="A0A6N6VNL7"/>
<dbReference type="GO" id="GO:0022857">
    <property type="term" value="F:transmembrane transporter activity"/>
    <property type="evidence" value="ECO:0007669"/>
    <property type="project" value="InterPro"/>
</dbReference>
<dbReference type="GO" id="GO:0016887">
    <property type="term" value="F:ATP hydrolysis activity"/>
    <property type="evidence" value="ECO:0007669"/>
    <property type="project" value="InterPro"/>
</dbReference>
<dbReference type="EMBL" id="WESC01000002">
    <property type="protein sequence ID" value="KAB7742242.1"/>
    <property type="molecule type" value="Genomic_DNA"/>
</dbReference>
<dbReference type="SUPFAM" id="SSF52540">
    <property type="entry name" value="P-loop containing nucleoside triphosphate hydrolases"/>
    <property type="match status" value="1"/>
</dbReference>
<dbReference type="Proteomes" id="UP000468901">
    <property type="component" value="Unassembled WGS sequence"/>
</dbReference>
<name>A0A6N6VNL7_9HYPH</name>
<dbReference type="GO" id="GO:0005524">
    <property type="term" value="F:ATP binding"/>
    <property type="evidence" value="ECO:0007669"/>
    <property type="project" value="UniProtKB-KW"/>
</dbReference>
<dbReference type="SMART" id="SM00382">
    <property type="entry name" value="AAA"/>
    <property type="match status" value="1"/>
</dbReference>
<keyword evidence="2" id="KW-0813">Transport</keyword>
<dbReference type="InterPro" id="IPR017871">
    <property type="entry name" value="ABC_transporter-like_CS"/>
</dbReference>
<dbReference type="PANTHER" id="PTHR43499">
    <property type="entry name" value="ABC TRANSPORTER I FAMILY MEMBER 1"/>
    <property type="match status" value="1"/>
</dbReference>
<evidence type="ECO:0000313" key="10">
    <source>
        <dbReference type="Proteomes" id="UP000468901"/>
    </source>
</evidence>
<evidence type="ECO:0000256" key="2">
    <source>
        <dbReference type="ARBA" id="ARBA00022448"/>
    </source>
</evidence>
<keyword evidence="7" id="KW-0472">Membrane</keyword>
<keyword evidence="3" id="KW-0547">Nucleotide-binding</keyword>
<evidence type="ECO:0000256" key="6">
    <source>
        <dbReference type="ARBA" id="ARBA00022967"/>
    </source>
</evidence>
<proteinExistence type="inferred from homology"/>
<keyword evidence="5 9" id="KW-0067">ATP-binding</keyword>
<comment type="similarity">
    <text evidence="1">Belongs to the ABC transporter superfamily.</text>
</comment>
<evidence type="ECO:0000256" key="1">
    <source>
        <dbReference type="ARBA" id="ARBA00005417"/>
    </source>
</evidence>
<evidence type="ECO:0000313" key="9">
    <source>
        <dbReference type="EMBL" id="KAB7742242.1"/>
    </source>
</evidence>
<evidence type="ECO:0000256" key="4">
    <source>
        <dbReference type="ARBA" id="ARBA00022748"/>
    </source>
</evidence>
<dbReference type="PANTHER" id="PTHR43499:SF1">
    <property type="entry name" value="ABC TRANSPORTER I FAMILY MEMBER 1"/>
    <property type="match status" value="1"/>
</dbReference>
<dbReference type="RefSeq" id="WP_152214664.1">
    <property type="nucleotide sequence ID" value="NZ_JBAQYD010000285.1"/>
</dbReference>
<dbReference type="Pfam" id="PF00005">
    <property type="entry name" value="ABC_tran"/>
    <property type="match status" value="1"/>
</dbReference>
<organism evidence="9 10">
    <name type="scientific">Parvibaculum sedimenti</name>
    <dbReference type="NCBI Taxonomy" id="2608632"/>
    <lineage>
        <taxon>Bacteria</taxon>
        <taxon>Pseudomonadati</taxon>
        <taxon>Pseudomonadota</taxon>
        <taxon>Alphaproteobacteria</taxon>
        <taxon>Hyphomicrobiales</taxon>
        <taxon>Parvibaculaceae</taxon>
        <taxon>Parvibaculum</taxon>
    </lineage>
</organism>
<accession>A0A6N6VNL7</accession>
<dbReference type="InterPro" id="IPR003593">
    <property type="entry name" value="AAA+_ATPase"/>
</dbReference>
<gene>
    <name evidence="9" type="primary">ccmA</name>
    <name evidence="9" type="ORF">F2P47_02955</name>
</gene>
<dbReference type="NCBIfam" id="TIGR01189">
    <property type="entry name" value="ccmA"/>
    <property type="match status" value="1"/>
</dbReference>
<dbReference type="InterPro" id="IPR027417">
    <property type="entry name" value="P-loop_NTPase"/>
</dbReference>
<protein>
    <submittedName>
        <fullName evidence="9">Heme ABC exporter ATP-binding protein CcmA</fullName>
    </submittedName>
</protein>
<dbReference type="PROSITE" id="PS00211">
    <property type="entry name" value="ABC_TRANSPORTER_1"/>
    <property type="match status" value="1"/>
</dbReference>
<comment type="caution">
    <text evidence="9">The sequence shown here is derived from an EMBL/GenBank/DDBJ whole genome shotgun (WGS) entry which is preliminary data.</text>
</comment>
<evidence type="ECO:0000259" key="8">
    <source>
        <dbReference type="PROSITE" id="PS50893"/>
    </source>
</evidence>
<dbReference type="GO" id="GO:0017004">
    <property type="term" value="P:cytochrome complex assembly"/>
    <property type="evidence" value="ECO:0007669"/>
    <property type="project" value="UniProtKB-KW"/>
</dbReference>
<sequence>MKSESLRLSASGLACERGGRVVFGGLDFEVGGGEALIVTGRNGAGKSSLLRQIAGLVDIAGGRIALDGGDPERTLPEQTHYVGHLDALKPAMSVRETAEFWASYLGGAGIDEALAQLDLDDLVELPVAYLSAGQKRRLALSRLLLAPRPVWLLDEPTVALDRASIARLVGLMEAHLAGGGIIVAATHQDMGLGTARSLVLGAPQAADEEVPA</sequence>
<keyword evidence="6" id="KW-1278">Translocase</keyword>
<keyword evidence="4" id="KW-0201">Cytochrome c-type biogenesis</keyword>
<dbReference type="Gene3D" id="3.40.50.300">
    <property type="entry name" value="P-loop containing nucleotide triphosphate hydrolases"/>
    <property type="match status" value="1"/>
</dbReference>
<dbReference type="InterPro" id="IPR005895">
    <property type="entry name" value="ABC_transptr_haem_export_CcmA"/>
</dbReference>
<reference evidence="9 10" key="1">
    <citation type="submission" date="2019-09" db="EMBL/GenBank/DDBJ databases">
        <title>Parvibaculum sedimenti sp. nov., isolated from sediment.</title>
        <authorList>
            <person name="Wang Y."/>
        </authorList>
    </citation>
    <scope>NUCLEOTIDE SEQUENCE [LARGE SCALE GENOMIC DNA]</scope>
    <source>
        <strain evidence="9 10">HXT-9</strain>
    </source>
</reference>
<dbReference type="PROSITE" id="PS50893">
    <property type="entry name" value="ABC_TRANSPORTER_2"/>
    <property type="match status" value="1"/>
</dbReference>
<evidence type="ECO:0000256" key="7">
    <source>
        <dbReference type="ARBA" id="ARBA00023136"/>
    </source>
</evidence>
<evidence type="ECO:0000256" key="5">
    <source>
        <dbReference type="ARBA" id="ARBA00022840"/>
    </source>
</evidence>
<keyword evidence="10" id="KW-1185">Reference proteome</keyword>
<evidence type="ECO:0000256" key="3">
    <source>
        <dbReference type="ARBA" id="ARBA00022741"/>
    </source>
</evidence>
<feature type="domain" description="ABC transporter" evidence="8">
    <location>
        <begin position="1"/>
        <end position="212"/>
    </location>
</feature>
<dbReference type="InterPro" id="IPR003439">
    <property type="entry name" value="ABC_transporter-like_ATP-bd"/>
</dbReference>